<keyword evidence="3 8" id="KW-0813">Transport</keyword>
<dbReference type="EMBL" id="JAGGLB010000047">
    <property type="protein sequence ID" value="MBP1996316.1"/>
    <property type="molecule type" value="Genomic_DNA"/>
</dbReference>
<evidence type="ECO:0000256" key="6">
    <source>
        <dbReference type="ARBA" id="ARBA00022989"/>
    </source>
</evidence>
<dbReference type="Pfam" id="PF04066">
    <property type="entry name" value="MrpF_PhaF"/>
    <property type="match status" value="1"/>
</dbReference>
<evidence type="ECO:0000256" key="3">
    <source>
        <dbReference type="ARBA" id="ARBA00022448"/>
    </source>
</evidence>
<reference evidence="10 11" key="1">
    <citation type="submission" date="2021-03" db="EMBL/GenBank/DDBJ databases">
        <title>Genomic Encyclopedia of Type Strains, Phase IV (KMG-IV): sequencing the most valuable type-strain genomes for metagenomic binning, comparative biology and taxonomic classification.</title>
        <authorList>
            <person name="Goeker M."/>
        </authorList>
    </citation>
    <scope>NUCLEOTIDE SEQUENCE [LARGE SCALE GENOMIC DNA]</scope>
    <source>
        <strain evidence="10 11">DSM 26048</strain>
    </source>
</reference>
<dbReference type="Proteomes" id="UP001519287">
    <property type="component" value="Unassembled WGS sequence"/>
</dbReference>
<evidence type="ECO:0000256" key="5">
    <source>
        <dbReference type="ARBA" id="ARBA00022692"/>
    </source>
</evidence>
<keyword evidence="11" id="KW-1185">Reference proteome</keyword>
<feature type="transmembrane region" description="Helical" evidence="9">
    <location>
        <begin position="6"/>
        <end position="25"/>
    </location>
</feature>
<dbReference type="PIRSF" id="PIRSF028784">
    <property type="entry name" value="MrpF"/>
    <property type="match status" value="1"/>
</dbReference>
<dbReference type="InterPro" id="IPR007208">
    <property type="entry name" value="MrpF/PhaF-like"/>
</dbReference>
<evidence type="ECO:0000256" key="9">
    <source>
        <dbReference type="SAM" id="Phobius"/>
    </source>
</evidence>
<comment type="subcellular location">
    <subcellularLocation>
        <location evidence="1 8">Cell membrane</location>
        <topology evidence="1 8">Multi-pass membrane protein</topology>
    </subcellularLocation>
</comment>
<keyword evidence="8" id="KW-0050">Antiport</keyword>
<dbReference type="PANTHER" id="PTHR34702">
    <property type="entry name" value="NA(+)/H(+) ANTIPORTER SUBUNIT F1"/>
    <property type="match status" value="1"/>
</dbReference>
<gene>
    <name evidence="10" type="ORF">J2Z66_007962</name>
</gene>
<keyword evidence="4 8" id="KW-1003">Cell membrane</keyword>
<protein>
    <submittedName>
        <fullName evidence="10">Multicomponent Na+:H+ antiporter subunit F</fullName>
    </submittedName>
</protein>
<organism evidence="10 11">
    <name type="scientific">Paenibacillus eucommiae</name>
    <dbReference type="NCBI Taxonomy" id="1355755"/>
    <lineage>
        <taxon>Bacteria</taxon>
        <taxon>Bacillati</taxon>
        <taxon>Bacillota</taxon>
        <taxon>Bacilli</taxon>
        <taxon>Bacillales</taxon>
        <taxon>Paenibacillaceae</taxon>
        <taxon>Paenibacillus</taxon>
    </lineage>
</organism>
<evidence type="ECO:0000256" key="7">
    <source>
        <dbReference type="ARBA" id="ARBA00023136"/>
    </source>
</evidence>
<accession>A0ABS4JAP4</accession>
<evidence type="ECO:0000313" key="11">
    <source>
        <dbReference type="Proteomes" id="UP001519287"/>
    </source>
</evidence>
<keyword evidence="6 9" id="KW-1133">Transmembrane helix</keyword>
<feature type="transmembrane region" description="Helical" evidence="9">
    <location>
        <begin position="37"/>
        <end position="57"/>
    </location>
</feature>
<evidence type="ECO:0000313" key="10">
    <source>
        <dbReference type="EMBL" id="MBP1996316.1"/>
    </source>
</evidence>
<keyword evidence="7 8" id="KW-0472">Membrane</keyword>
<dbReference type="RefSeq" id="WP_209978618.1">
    <property type="nucleotide sequence ID" value="NZ_JAGGLB010000047.1"/>
</dbReference>
<comment type="similarity">
    <text evidence="2 8">Belongs to the CPA3 antiporters (TC 2.A.63) subunit F family.</text>
</comment>
<evidence type="ECO:0000256" key="4">
    <source>
        <dbReference type="ARBA" id="ARBA00022475"/>
    </source>
</evidence>
<dbReference type="NCBIfam" id="NF009248">
    <property type="entry name" value="PRK12600.1"/>
    <property type="match status" value="1"/>
</dbReference>
<evidence type="ECO:0000256" key="2">
    <source>
        <dbReference type="ARBA" id="ARBA00009212"/>
    </source>
</evidence>
<keyword evidence="8" id="KW-0406">Ion transport</keyword>
<dbReference type="PANTHER" id="PTHR34702:SF1">
    <property type="entry name" value="NA(+)_H(+) ANTIPORTER SUBUNIT F"/>
    <property type="match status" value="1"/>
</dbReference>
<keyword evidence="5 9" id="KW-0812">Transmembrane</keyword>
<evidence type="ECO:0000256" key="1">
    <source>
        <dbReference type="ARBA" id="ARBA00004651"/>
    </source>
</evidence>
<proteinExistence type="inferred from homology"/>
<sequence>MMNTILMVSLVILSLAVLGCLYRILRGPSMPDRILALDTLGINLLAMVAILCALLRTQAYFDTILLIGILTFIGTTAFARYLERGVVIEHGDDPDDR</sequence>
<feature type="transmembrane region" description="Helical" evidence="9">
    <location>
        <begin position="63"/>
        <end position="82"/>
    </location>
</feature>
<comment type="caution">
    <text evidence="10">The sequence shown here is derived from an EMBL/GenBank/DDBJ whole genome shotgun (WGS) entry which is preliminary data.</text>
</comment>
<evidence type="ECO:0000256" key="8">
    <source>
        <dbReference type="PIRNR" id="PIRNR028784"/>
    </source>
</evidence>
<name>A0ABS4JAP4_9BACL</name>